<dbReference type="InterPro" id="IPR011257">
    <property type="entry name" value="DNA_glycosylase"/>
</dbReference>
<dbReference type="InterPro" id="IPR023170">
    <property type="entry name" value="HhH_base_excis_C"/>
</dbReference>
<name>A0A6J2U0D2_DROLE</name>
<dbReference type="GO" id="GO:0005634">
    <property type="term" value="C:nucleus"/>
    <property type="evidence" value="ECO:0007669"/>
    <property type="project" value="UniProtKB-SubCell"/>
</dbReference>
<evidence type="ECO:0000256" key="8">
    <source>
        <dbReference type="ARBA" id="ARBA00023242"/>
    </source>
</evidence>
<dbReference type="FunFam" id="1.10.1670.10:FF:000005">
    <property type="entry name" value="N-glycosylase/DNA lyase OGG1"/>
    <property type="match status" value="1"/>
</dbReference>
<proteinExistence type="inferred from homology"/>
<dbReference type="GO" id="GO:0140078">
    <property type="term" value="F:class I DNA-(apurinic or apyrimidinic site) endonuclease activity"/>
    <property type="evidence" value="ECO:0007669"/>
    <property type="project" value="UniProtKB-EC"/>
</dbReference>
<dbReference type="PANTHER" id="PTHR10242">
    <property type="entry name" value="8-OXOGUANINE DNA GLYCOSYLASE"/>
    <property type="match status" value="1"/>
</dbReference>
<keyword evidence="15" id="KW-1185">Reference proteome</keyword>
<evidence type="ECO:0000256" key="12">
    <source>
        <dbReference type="ARBA" id="ARBA00073127"/>
    </source>
</evidence>
<dbReference type="InterPro" id="IPR003265">
    <property type="entry name" value="HhH-GPD_domain"/>
</dbReference>
<feature type="domain" description="HhH-GPD" evidence="14">
    <location>
        <begin position="128"/>
        <end position="305"/>
    </location>
</feature>
<evidence type="ECO:0000256" key="11">
    <source>
        <dbReference type="ARBA" id="ARBA00044632"/>
    </source>
</evidence>
<evidence type="ECO:0000259" key="14">
    <source>
        <dbReference type="SMART" id="SM00478"/>
    </source>
</evidence>
<evidence type="ECO:0000256" key="7">
    <source>
        <dbReference type="ARBA" id="ARBA00023239"/>
    </source>
</evidence>
<keyword evidence="10" id="KW-0326">Glycosidase</keyword>
<dbReference type="GeneID" id="115629145"/>
<dbReference type="GO" id="GO:0006285">
    <property type="term" value="P:base-excision repair, AP site formation"/>
    <property type="evidence" value="ECO:0007669"/>
    <property type="project" value="TreeGrafter"/>
</dbReference>
<dbReference type="InterPro" id="IPR052054">
    <property type="entry name" value="Oxidative_DNA_repair_enzyme"/>
</dbReference>
<keyword evidence="8" id="KW-0539">Nucleus</keyword>
<comment type="similarity">
    <text evidence="2">Belongs to the type-1 OGG1 family.</text>
</comment>
<feature type="region of interest" description="Disordered" evidence="13">
    <location>
        <begin position="327"/>
        <end position="359"/>
    </location>
</feature>
<dbReference type="SUPFAM" id="SSF55945">
    <property type="entry name" value="TATA-box binding protein-like"/>
    <property type="match status" value="1"/>
</dbReference>
<dbReference type="PANTHER" id="PTHR10242:SF2">
    <property type="entry name" value="N-GLYCOSYLASE_DNA LYASE"/>
    <property type="match status" value="1"/>
</dbReference>
<dbReference type="GO" id="GO:0003684">
    <property type="term" value="F:damaged DNA binding"/>
    <property type="evidence" value="ECO:0007669"/>
    <property type="project" value="InterPro"/>
</dbReference>
<evidence type="ECO:0000256" key="6">
    <source>
        <dbReference type="ARBA" id="ARBA00023204"/>
    </source>
</evidence>
<evidence type="ECO:0000313" key="15">
    <source>
        <dbReference type="Proteomes" id="UP000504634"/>
    </source>
</evidence>
<keyword evidence="4" id="KW-0227">DNA damage</keyword>
<dbReference type="InterPro" id="IPR012904">
    <property type="entry name" value="OGG_N"/>
</dbReference>
<gene>
    <name evidence="16" type="primary">LOC115629145</name>
</gene>
<dbReference type="Gene3D" id="1.10.340.30">
    <property type="entry name" value="Hypothetical protein, domain 2"/>
    <property type="match status" value="1"/>
</dbReference>
<evidence type="ECO:0000256" key="5">
    <source>
        <dbReference type="ARBA" id="ARBA00022801"/>
    </source>
</evidence>
<evidence type="ECO:0000256" key="9">
    <source>
        <dbReference type="ARBA" id="ARBA00023268"/>
    </source>
</evidence>
<dbReference type="OrthoDB" id="238681at2759"/>
<dbReference type="SUPFAM" id="SSF48150">
    <property type="entry name" value="DNA-glycosylase"/>
    <property type="match status" value="1"/>
</dbReference>
<evidence type="ECO:0000256" key="3">
    <source>
        <dbReference type="ARBA" id="ARBA00012720"/>
    </source>
</evidence>
<dbReference type="SMART" id="SM00478">
    <property type="entry name" value="ENDO3c"/>
    <property type="match status" value="1"/>
</dbReference>
<evidence type="ECO:0000256" key="1">
    <source>
        <dbReference type="ARBA" id="ARBA00004123"/>
    </source>
</evidence>
<organism evidence="15 16">
    <name type="scientific">Drosophila lebanonensis</name>
    <name type="common">Fruit fly</name>
    <name type="synonym">Scaptodrosophila lebanonensis</name>
    <dbReference type="NCBI Taxonomy" id="7225"/>
    <lineage>
        <taxon>Eukaryota</taxon>
        <taxon>Metazoa</taxon>
        <taxon>Ecdysozoa</taxon>
        <taxon>Arthropoda</taxon>
        <taxon>Hexapoda</taxon>
        <taxon>Insecta</taxon>
        <taxon>Pterygota</taxon>
        <taxon>Neoptera</taxon>
        <taxon>Endopterygota</taxon>
        <taxon>Diptera</taxon>
        <taxon>Brachycera</taxon>
        <taxon>Muscomorpha</taxon>
        <taxon>Ephydroidea</taxon>
        <taxon>Drosophilidae</taxon>
        <taxon>Scaptodrosophila</taxon>
    </lineage>
</organism>
<dbReference type="Gene3D" id="3.30.310.40">
    <property type="match status" value="1"/>
</dbReference>
<protein>
    <recommendedName>
        <fullName evidence="12">N-glycosylase/DNA lyase</fullName>
        <ecNumber evidence="3">4.2.99.18</ecNumber>
    </recommendedName>
</protein>
<evidence type="ECO:0000256" key="10">
    <source>
        <dbReference type="ARBA" id="ARBA00023295"/>
    </source>
</evidence>
<evidence type="ECO:0000313" key="16">
    <source>
        <dbReference type="RefSeq" id="XP_030381360.1"/>
    </source>
</evidence>
<keyword evidence="9" id="KW-0511">Multifunctional enzyme</keyword>
<keyword evidence="7 16" id="KW-0456">Lyase</keyword>
<dbReference type="Pfam" id="PF07934">
    <property type="entry name" value="OGG_N"/>
    <property type="match status" value="1"/>
</dbReference>
<evidence type="ECO:0000256" key="2">
    <source>
        <dbReference type="ARBA" id="ARBA00010679"/>
    </source>
</evidence>
<comment type="catalytic activity">
    <reaction evidence="11">
        <text>2'-deoxyribonucleotide-(2'-deoxyribose 5'-phosphate)-2'-deoxyribonucleotide-DNA = a 3'-end 2'-deoxyribonucleotide-(2,3-dehydro-2,3-deoxyribose 5'-phosphate)-DNA + a 5'-end 5'-phospho-2'-deoxyribonucleoside-DNA + H(+)</text>
        <dbReference type="Rhea" id="RHEA:66592"/>
        <dbReference type="Rhea" id="RHEA-COMP:13180"/>
        <dbReference type="Rhea" id="RHEA-COMP:16897"/>
        <dbReference type="Rhea" id="RHEA-COMP:17067"/>
        <dbReference type="ChEBI" id="CHEBI:15378"/>
        <dbReference type="ChEBI" id="CHEBI:136412"/>
        <dbReference type="ChEBI" id="CHEBI:157695"/>
        <dbReference type="ChEBI" id="CHEBI:167181"/>
        <dbReference type="EC" id="4.2.99.18"/>
    </reaction>
</comment>
<keyword evidence="6" id="KW-0234">DNA repair</keyword>
<feature type="compositionally biased region" description="Basic residues" evidence="13">
    <location>
        <begin position="345"/>
        <end position="359"/>
    </location>
</feature>
<evidence type="ECO:0000256" key="4">
    <source>
        <dbReference type="ARBA" id="ARBA00022763"/>
    </source>
</evidence>
<dbReference type="Proteomes" id="UP000504634">
    <property type="component" value="Unplaced"/>
</dbReference>
<keyword evidence="5" id="KW-0378">Hydrolase</keyword>
<dbReference type="AlphaFoldDB" id="A0A6J2U0D2"/>
<dbReference type="RefSeq" id="XP_030381360.1">
    <property type="nucleotide sequence ID" value="XM_030525500.1"/>
</dbReference>
<dbReference type="CTD" id="4968"/>
<reference evidence="16" key="1">
    <citation type="submission" date="2025-08" db="UniProtKB">
        <authorList>
            <consortium name="RefSeq"/>
        </authorList>
    </citation>
    <scope>IDENTIFICATION</scope>
    <source>
        <strain evidence="16">11010-0011.00</strain>
        <tissue evidence="16">Whole body</tissue>
    </source>
</reference>
<accession>A0A6J2U0D2</accession>
<dbReference type="EC" id="4.2.99.18" evidence="3"/>
<comment type="subcellular location">
    <subcellularLocation>
        <location evidence="1">Nucleus</location>
    </subcellularLocation>
</comment>
<dbReference type="GO" id="GO:0034039">
    <property type="term" value="F:8-oxo-7,8-dihydroguanine DNA N-glycosylase activity"/>
    <property type="evidence" value="ECO:0007669"/>
    <property type="project" value="TreeGrafter"/>
</dbReference>
<dbReference type="CDD" id="cd00056">
    <property type="entry name" value="ENDO3c"/>
    <property type="match status" value="1"/>
</dbReference>
<dbReference type="GO" id="GO:0006289">
    <property type="term" value="P:nucleotide-excision repair"/>
    <property type="evidence" value="ECO:0007669"/>
    <property type="project" value="InterPro"/>
</dbReference>
<evidence type="ECO:0000256" key="13">
    <source>
        <dbReference type="SAM" id="MobiDB-lite"/>
    </source>
</evidence>
<dbReference type="Gene3D" id="1.10.1670.10">
    <property type="entry name" value="Helix-hairpin-Helix base-excision DNA repair enzymes (C-terminal)"/>
    <property type="match status" value="1"/>
</dbReference>
<dbReference type="Pfam" id="PF00730">
    <property type="entry name" value="HhH-GPD"/>
    <property type="match status" value="1"/>
</dbReference>
<sequence length="359" mass="41156">MNTAKLQSTGVLKLASTVCDLERTLLGGQSFRWRKLCDAPQPKYCGVALNTYWVLEPSSEHITYEAYAYPTTVCDYHTLLYTYLRADFNLAEQQRKWVSLDANFSKFVSKPVRVLNQEPLENIISFLCSQNNNIKRISSMIQWLCKEYGMKLGHFHGQDEYTFPTLNAFENVSYDKLATQLRSAKFGYRAEFLSRTLMYIQAHDGEAWIDKLRTMPYFKARDTLLQLPGIGYKVADCICLMSLNHLESVPVDTHIYKIAQQHYLPQLAGFKSITTKIYTEVAEYFRQLYGKYAGWAQSVLFCADLLQFQVTDAKVNSVCKRKTPGNLEKSHTLDLSPPSTNHALKPSKTKIRKTQPKTA</sequence>